<comment type="caution">
    <text evidence="1">The sequence shown here is derived from an EMBL/GenBank/DDBJ whole genome shotgun (WGS) entry which is preliminary data.</text>
</comment>
<dbReference type="Proteomes" id="UP000253915">
    <property type="component" value="Unassembled WGS sequence"/>
</dbReference>
<accession>A0ABD7GIF6</accession>
<evidence type="ECO:0008006" key="3">
    <source>
        <dbReference type="Google" id="ProtNLM"/>
    </source>
</evidence>
<evidence type="ECO:0000313" key="2">
    <source>
        <dbReference type="Proteomes" id="UP000253915"/>
    </source>
</evidence>
<organism evidence="1 2">
    <name type="scientific">Eggerthella lenta</name>
    <name type="common">Eubacterium lentum</name>
    <dbReference type="NCBI Taxonomy" id="84112"/>
    <lineage>
        <taxon>Bacteria</taxon>
        <taxon>Bacillati</taxon>
        <taxon>Actinomycetota</taxon>
        <taxon>Coriobacteriia</taxon>
        <taxon>Eggerthellales</taxon>
        <taxon>Eggerthellaceae</taxon>
        <taxon>Eggerthella</taxon>
    </lineage>
</organism>
<proteinExistence type="predicted"/>
<gene>
    <name evidence="1" type="ORF">C1853_09385</name>
</gene>
<sequence>MSEEEYMNVIYRKTEQGMRCEFAVHSTLVREFVEEIIDNCFDAKVECDPNFALGFAAAIDAFTHGRIDFRGAVPTVNDAWHDVNDVTGRPCRVTDCMRVYCDGAVS</sequence>
<name>A0ABD7GIF6_EGGLN</name>
<dbReference type="EMBL" id="PPUQ01000011">
    <property type="protein sequence ID" value="RDC37656.1"/>
    <property type="molecule type" value="Genomic_DNA"/>
</dbReference>
<dbReference type="GeneID" id="69512394"/>
<dbReference type="RefSeq" id="WP_114550585.1">
    <property type="nucleotide sequence ID" value="NZ_AP025575.1"/>
</dbReference>
<dbReference type="AlphaFoldDB" id="A0ABD7GIF6"/>
<evidence type="ECO:0000313" key="1">
    <source>
        <dbReference type="EMBL" id="RDC37656.1"/>
    </source>
</evidence>
<reference evidence="1 2" key="1">
    <citation type="journal article" date="2018" name="Elife">
        <title>Discovery and characterization of a prevalent human gut bacterial enzyme sufficient for the inactivation of a family of plant toxins.</title>
        <authorList>
            <person name="Koppel N."/>
            <person name="Bisanz J.E."/>
            <person name="Pandelia M.E."/>
            <person name="Turnbaugh P.J."/>
            <person name="Balskus E.P."/>
        </authorList>
    </citation>
    <scope>NUCLEOTIDE SEQUENCE [LARGE SCALE GENOMIC DNA]</scope>
    <source>
        <strain evidence="1 2">16A</strain>
    </source>
</reference>
<protein>
    <recommendedName>
        <fullName evidence="3">ATP-binding protein</fullName>
    </recommendedName>
</protein>